<dbReference type="RefSeq" id="WP_193081788.1">
    <property type="nucleotide sequence ID" value="NZ_CP045201.1"/>
</dbReference>
<gene>
    <name evidence="1" type="ORF">F3W81_01125</name>
</gene>
<protein>
    <submittedName>
        <fullName evidence="1">Uncharacterized protein</fullName>
    </submittedName>
</protein>
<proteinExistence type="predicted"/>
<reference evidence="1 2" key="1">
    <citation type="submission" date="2019-10" db="EMBL/GenBank/DDBJ databases">
        <title>Pseudopuniceibacterium sp. HQ09 islated from Antarctica.</title>
        <authorList>
            <person name="Liao L."/>
            <person name="Su S."/>
            <person name="Chen B."/>
            <person name="Yu Y."/>
        </authorList>
    </citation>
    <scope>NUCLEOTIDE SEQUENCE [LARGE SCALE GENOMIC DNA]</scope>
    <source>
        <strain evidence="1 2">HQ09</strain>
    </source>
</reference>
<evidence type="ECO:0000313" key="2">
    <source>
        <dbReference type="Proteomes" id="UP000594118"/>
    </source>
</evidence>
<keyword evidence="2" id="KW-1185">Reference proteome</keyword>
<organism evidence="1 2">
    <name type="scientific">Pseudooceanicola spongiae</name>
    <dbReference type="NCBI Taxonomy" id="2613965"/>
    <lineage>
        <taxon>Bacteria</taxon>
        <taxon>Pseudomonadati</taxon>
        <taxon>Pseudomonadota</taxon>
        <taxon>Alphaproteobacteria</taxon>
        <taxon>Rhodobacterales</taxon>
        <taxon>Paracoccaceae</taxon>
        <taxon>Pseudooceanicola</taxon>
    </lineage>
</organism>
<dbReference type="Proteomes" id="UP000594118">
    <property type="component" value="Chromosome"/>
</dbReference>
<evidence type="ECO:0000313" key="1">
    <source>
        <dbReference type="EMBL" id="QOL79552.1"/>
    </source>
</evidence>
<dbReference type="AlphaFoldDB" id="A0A7L9WHY4"/>
<dbReference type="EMBL" id="CP045201">
    <property type="protein sequence ID" value="QOL79552.1"/>
    <property type="molecule type" value="Genomic_DNA"/>
</dbReference>
<sequence length="107" mass="11747">MFTFILDTLKDQGRGIHAYRSAAKALFEKAAESPDNAAAFYILATSADTFVDRHERMPMSAHELEDAYNAFQADITALQAAHDSDDTKAILATLNRIANARARNTAD</sequence>
<dbReference type="KEGG" id="pshq:F3W81_01125"/>
<name>A0A7L9WHY4_9RHOB</name>
<accession>A0A7L9WHY4</accession>